<dbReference type="EMBL" id="JARGDH010000005">
    <property type="protein sequence ID" value="KAL0267996.1"/>
    <property type="molecule type" value="Genomic_DNA"/>
</dbReference>
<dbReference type="CDD" id="cd11726">
    <property type="entry name" value="ADDz_ATRX"/>
    <property type="match status" value="1"/>
</dbReference>
<dbReference type="InterPro" id="IPR041430">
    <property type="entry name" value="ADD_ATRX"/>
</dbReference>
<dbReference type="Pfam" id="PF17981">
    <property type="entry name" value="ADD_ATRX"/>
    <property type="match status" value="1"/>
</dbReference>
<dbReference type="InterPro" id="IPR011011">
    <property type="entry name" value="Znf_FYVE_PHD"/>
</dbReference>
<keyword evidence="11" id="KW-0234">DNA repair</keyword>
<dbReference type="GO" id="GO:0016787">
    <property type="term" value="F:hydrolase activity"/>
    <property type="evidence" value="ECO:0007669"/>
    <property type="project" value="UniProtKB-KW"/>
</dbReference>
<organism evidence="16">
    <name type="scientific">Menopon gallinae</name>
    <name type="common">poultry shaft louse</name>
    <dbReference type="NCBI Taxonomy" id="328185"/>
    <lineage>
        <taxon>Eukaryota</taxon>
        <taxon>Metazoa</taxon>
        <taxon>Ecdysozoa</taxon>
        <taxon>Arthropoda</taxon>
        <taxon>Hexapoda</taxon>
        <taxon>Insecta</taxon>
        <taxon>Pterygota</taxon>
        <taxon>Neoptera</taxon>
        <taxon>Paraneoptera</taxon>
        <taxon>Psocodea</taxon>
        <taxon>Troctomorpha</taxon>
        <taxon>Phthiraptera</taxon>
        <taxon>Amblycera</taxon>
        <taxon>Menoponidae</taxon>
        <taxon>Menopon</taxon>
    </lineage>
</organism>
<name>A0AAW2HE78_9NEOP</name>
<feature type="region of interest" description="Disordered" evidence="14">
    <location>
        <begin position="650"/>
        <end position="680"/>
    </location>
</feature>
<feature type="region of interest" description="Disordered" evidence="14">
    <location>
        <begin position="695"/>
        <end position="802"/>
    </location>
</feature>
<keyword evidence="5" id="KW-0227">DNA damage</keyword>
<dbReference type="InterPro" id="IPR052131">
    <property type="entry name" value="ATRX_domain-containing"/>
</dbReference>
<gene>
    <name evidence="16" type="ORF">PYX00_010098</name>
</gene>
<feature type="compositionally biased region" description="Polar residues" evidence="14">
    <location>
        <begin position="699"/>
        <end position="713"/>
    </location>
</feature>
<keyword evidence="8" id="KW-0862">Zinc</keyword>
<dbReference type="GO" id="GO:0005634">
    <property type="term" value="C:nucleus"/>
    <property type="evidence" value="ECO:0007669"/>
    <property type="project" value="UniProtKB-SubCell"/>
</dbReference>
<keyword evidence="10" id="KW-0238">DNA-binding</keyword>
<dbReference type="GO" id="GO:0010468">
    <property type="term" value="P:regulation of gene expression"/>
    <property type="evidence" value="ECO:0007669"/>
    <property type="project" value="UniProtKB-ARBA"/>
</dbReference>
<evidence type="ECO:0000256" key="13">
    <source>
        <dbReference type="ARBA" id="ARBA00047995"/>
    </source>
</evidence>
<keyword evidence="6" id="KW-0863">Zinc-finger</keyword>
<evidence type="ECO:0000256" key="10">
    <source>
        <dbReference type="ARBA" id="ARBA00023125"/>
    </source>
</evidence>
<dbReference type="GO" id="GO:0006281">
    <property type="term" value="P:DNA repair"/>
    <property type="evidence" value="ECO:0007669"/>
    <property type="project" value="UniProtKB-KW"/>
</dbReference>
<dbReference type="AlphaFoldDB" id="A0AAW2HE78"/>
<dbReference type="GO" id="GO:0005721">
    <property type="term" value="C:pericentric heterochromatin"/>
    <property type="evidence" value="ECO:0007669"/>
    <property type="project" value="TreeGrafter"/>
</dbReference>
<dbReference type="GO" id="GO:0031490">
    <property type="term" value="F:chromatin DNA binding"/>
    <property type="evidence" value="ECO:0007669"/>
    <property type="project" value="TreeGrafter"/>
</dbReference>
<comment type="subcellular location">
    <subcellularLocation>
        <location evidence="1">Nucleus</location>
    </subcellularLocation>
</comment>
<feature type="compositionally biased region" description="Basic and acidic residues" evidence="14">
    <location>
        <begin position="650"/>
        <end position="668"/>
    </location>
</feature>
<dbReference type="GO" id="GO:0008270">
    <property type="term" value="F:zinc ion binding"/>
    <property type="evidence" value="ECO:0007669"/>
    <property type="project" value="UniProtKB-KW"/>
</dbReference>
<proteinExistence type="inferred from homology"/>
<dbReference type="GO" id="GO:0031297">
    <property type="term" value="P:replication fork processing"/>
    <property type="evidence" value="ECO:0007669"/>
    <property type="project" value="TreeGrafter"/>
</dbReference>
<dbReference type="GO" id="GO:0003678">
    <property type="term" value="F:DNA helicase activity"/>
    <property type="evidence" value="ECO:0007669"/>
    <property type="project" value="UniProtKB-EC"/>
</dbReference>
<comment type="caution">
    <text evidence="16">The sequence shown here is derived from an EMBL/GenBank/DDBJ whole genome shotgun (WGS) entry which is preliminary data.</text>
</comment>
<dbReference type="GO" id="GO:0005524">
    <property type="term" value="F:ATP binding"/>
    <property type="evidence" value="ECO:0007669"/>
    <property type="project" value="UniProtKB-KW"/>
</dbReference>
<keyword evidence="3" id="KW-0479">Metal-binding</keyword>
<keyword evidence="12" id="KW-0539">Nucleus</keyword>
<accession>A0AAW2HE78</accession>
<dbReference type="InterPro" id="IPR025766">
    <property type="entry name" value="ADD"/>
</dbReference>
<evidence type="ECO:0000259" key="15">
    <source>
        <dbReference type="PROSITE" id="PS51533"/>
    </source>
</evidence>
<dbReference type="Gene3D" id="3.30.40.10">
    <property type="entry name" value="Zinc/RING finger domain, C3HC4 (zinc finger)"/>
    <property type="match status" value="1"/>
</dbReference>
<evidence type="ECO:0000256" key="1">
    <source>
        <dbReference type="ARBA" id="ARBA00004123"/>
    </source>
</evidence>
<keyword evidence="9" id="KW-0067">ATP-binding</keyword>
<evidence type="ECO:0000256" key="12">
    <source>
        <dbReference type="ARBA" id="ARBA00023242"/>
    </source>
</evidence>
<feature type="compositionally biased region" description="Basic and acidic residues" evidence="14">
    <location>
        <begin position="768"/>
        <end position="783"/>
    </location>
</feature>
<evidence type="ECO:0000256" key="5">
    <source>
        <dbReference type="ARBA" id="ARBA00022763"/>
    </source>
</evidence>
<feature type="compositionally biased region" description="Basic residues" evidence="14">
    <location>
        <begin position="743"/>
        <end position="755"/>
    </location>
</feature>
<dbReference type="GO" id="GO:0006338">
    <property type="term" value="P:chromatin remodeling"/>
    <property type="evidence" value="ECO:0007669"/>
    <property type="project" value="TreeGrafter"/>
</dbReference>
<dbReference type="PANTHER" id="PTHR46357:SF1">
    <property type="entry name" value="TRANSCRIPTIONAL REGULATOR ATRX"/>
    <property type="match status" value="1"/>
</dbReference>
<sequence length="822" mass="91093">MANVEEYGDFGSHFLDSMLEVEMTEEDGEVKIPQADDAASNNRDLPPCPMFDLESETYKDLYRNAMVQQANVLRPVPAASVPGNAIAVPVPSSPMIVIHSNMLKGNSVSLKSNSIATAVQTVITSSKSPILESSLTKTDEPQESILGILQKIFKPEYVKSVFTKQEPPNDISKIGPEEEKFYESAFKDVTKVQFCRLHCTICGKHIGCGKDVEKKISVHSMLKVLTCKECYEFYGDGNFPCDDGDHCEIYCRWCGQGGALICCSFCPKVFCKKCVRRNYDRNYLKEIEKASDWACFICAQKPLWPHRAVCRALMEYTNMKKSDPTKPAKDTSICCKLSSIEKKIVTEEDRNKIFLSGGQTIQLNHNDHPSAEGTKQVAQPPAAAAAAAATKHPFSDNGPVVLKNYGTAIKLNDQKKSSVAFINKAQPIAVTPKIASTTTMCKNNVSSNSIPSLSSLSGLGISQLINTPVYHGQTLITPPSSRLNSVQKKPSSTPNVTQNVKVSVADCVNININKIPVAKIPNSAQGVILRLNFPDNKVQLIRVVTEGKGSQKNASFPMPSFDNSENLDFLEESLEDSFKLTKMLFERLTKIKERLNSKTRFTKESVYKSSVKKLSFIYEKARELMKELDDNLLSSYENWRNEKDQDELKVVDMSEEDSRDRRQVKSADRSTGLVKRPRNSDKGVEVGLIAGKIRPTARSLRSSQKRNSVSSVGSAGRKETPAQRRASFARNPVPEVVDLNKFPQKKRKVGRPRKRPLPEEEAPASQATEKDPLAMSDHEEPEVKINGQTGSGTGCNERTGGSLTSVIEIKEEKIDEEYPVQV</sequence>
<evidence type="ECO:0000256" key="2">
    <source>
        <dbReference type="ARBA" id="ARBA00007025"/>
    </source>
</evidence>
<comment type="similarity">
    <text evidence="2">Belongs to the SNF2/RAD54 helicase family.</text>
</comment>
<dbReference type="SUPFAM" id="SSF57903">
    <property type="entry name" value="FYVE/PHD zinc finger"/>
    <property type="match status" value="1"/>
</dbReference>
<evidence type="ECO:0000256" key="11">
    <source>
        <dbReference type="ARBA" id="ARBA00023204"/>
    </source>
</evidence>
<reference evidence="16" key="1">
    <citation type="journal article" date="2024" name="Gigascience">
        <title>Chromosome-level genome of the poultry shaft louse Menopon gallinae provides insight into the host-switching and adaptive evolution of parasitic lice.</title>
        <authorList>
            <person name="Xu Y."/>
            <person name="Ma L."/>
            <person name="Liu S."/>
            <person name="Liang Y."/>
            <person name="Liu Q."/>
            <person name="He Z."/>
            <person name="Tian L."/>
            <person name="Duan Y."/>
            <person name="Cai W."/>
            <person name="Li H."/>
            <person name="Song F."/>
        </authorList>
    </citation>
    <scope>NUCLEOTIDE SEQUENCE</scope>
    <source>
        <strain evidence="16">Cailab_2023a</strain>
    </source>
</reference>
<comment type="catalytic activity">
    <reaction evidence="13">
        <text>ATP + H2O = ADP + phosphate + H(+)</text>
        <dbReference type="Rhea" id="RHEA:13065"/>
        <dbReference type="ChEBI" id="CHEBI:15377"/>
        <dbReference type="ChEBI" id="CHEBI:15378"/>
        <dbReference type="ChEBI" id="CHEBI:30616"/>
        <dbReference type="ChEBI" id="CHEBI:43474"/>
        <dbReference type="ChEBI" id="CHEBI:456216"/>
        <dbReference type="EC" id="3.6.4.12"/>
    </reaction>
</comment>
<protein>
    <recommendedName>
        <fullName evidence="15">PHD-type domain-containing protein</fullName>
    </recommendedName>
</protein>
<evidence type="ECO:0000256" key="14">
    <source>
        <dbReference type="SAM" id="MobiDB-lite"/>
    </source>
</evidence>
<evidence type="ECO:0000313" key="16">
    <source>
        <dbReference type="EMBL" id="KAL0267996.1"/>
    </source>
</evidence>
<keyword evidence="7" id="KW-0378">Hydrolase</keyword>
<evidence type="ECO:0000256" key="8">
    <source>
        <dbReference type="ARBA" id="ARBA00022833"/>
    </source>
</evidence>
<feature type="domain" description="PHD-type" evidence="15">
    <location>
        <begin position="187"/>
        <end position="326"/>
    </location>
</feature>
<evidence type="ECO:0000256" key="4">
    <source>
        <dbReference type="ARBA" id="ARBA00022741"/>
    </source>
</evidence>
<dbReference type="PROSITE" id="PS51533">
    <property type="entry name" value="ADD"/>
    <property type="match status" value="1"/>
</dbReference>
<keyword evidence="4" id="KW-0547">Nucleotide-binding</keyword>
<evidence type="ECO:0000256" key="9">
    <source>
        <dbReference type="ARBA" id="ARBA00022840"/>
    </source>
</evidence>
<dbReference type="InterPro" id="IPR013083">
    <property type="entry name" value="Znf_RING/FYVE/PHD"/>
</dbReference>
<evidence type="ECO:0000256" key="7">
    <source>
        <dbReference type="ARBA" id="ARBA00022801"/>
    </source>
</evidence>
<dbReference type="PANTHER" id="PTHR46357">
    <property type="entry name" value="TRANSCRIPTIONAL REGULATOR ATRX"/>
    <property type="match status" value="1"/>
</dbReference>
<evidence type="ECO:0000256" key="6">
    <source>
        <dbReference type="ARBA" id="ARBA00022771"/>
    </source>
</evidence>
<evidence type="ECO:0000256" key="3">
    <source>
        <dbReference type="ARBA" id="ARBA00022723"/>
    </source>
</evidence>